<reference evidence="2 3" key="1">
    <citation type="submission" date="2017-06" db="EMBL/GenBank/DDBJ databases">
        <title>Novel microbial phyla capable of carbon fixation and sulfur reduction in deep-sea sediments.</title>
        <authorList>
            <person name="Huang J."/>
            <person name="Baker B."/>
            <person name="Wang Y."/>
        </authorList>
    </citation>
    <scope>NUCLEOTIDE SEQUENCE [LARGE SCALE GENOMIC DNA]</scope>
    <source>
        <strain evidence="2">B3_TA06</strain>
    </source>
</reference>
<gene>
    <name evidence="2" type="ORF">CEE36_11300</name>
</gene>
<comment type="caution">
    <text evidence="2">The sequence shown here is derived from an EMBL/GenBank/DDBJ whole genome shotgun (WGS) entry which is preliminary data.</text>
</comment>
<accession>A0A532UPR9</accession>
<protein>
    <submittedName>
        <fullName evidence="2">Uncharacterized protein</fullName>
    </submittedName>
</protein>
<evidence type="ECO:0000313" key="2">
    <source>
        <dbReference type="EMBL" id="TKJ36892.1"/>
    </source>
</evidence>
<sequence>MKKLSWLCGASVLVFIAAGCVATTKTQEPDQDDVQTGYPGKWEEATLTQDEFGFKLIVVRQNDEKWVLESKTTCFWTRQLVGRTVWLRWGPVESFLMNDAGQICEFWTRERIE</sequence>
<name>A0A532UPR9_UNCT6</name>
<feature type="chain" id="PRO_5022094646" evidence="1">
    <location>
        <begin position="23"/>
        <end position="113"/>
    </location>
</feature>
<dbReference type="Proteomes" id="UP000317778">
    <property type="component" value="Unassembled WGS sequence"/>
</dbReference>
<keyword evidence="1" id="KW-0732">Signal</keyword>
<dbReference type="AlphaFoldDB" id="A0A532UPR9"/>
<feature type="signal peptide" evidence="1">
    <location>
        <begin position="1"/>
        <end position="22"/>
    </location>
</feature>
<evidence type="ECO:0000256" key="1">
    <source>
        <dbReference type="SAM" id="SignalP"/>
    </source>
</evidence>
<dbReference type="EMBL" id="NJBO01000037">
    <property type="protein sequence ID" value="TKJ36892.1"/>
    <property type="molecule type" value="Genomic_DNA"/>
</dbReference>
<organism evidence="2 3">
    <name type="scientific">candidate division TA06 bacterium B3_TA06</name>
    <dbReference type="NCBI Taxonomy" id="2012487"/>
    <lineage>
        <taxon>Bacteria</taxon>
        <taxon>Bacteria division TA06</taxon>
    </lineage>
</organism>
<dbReference type="PROSITE" id="PS51257">
    <property type="entry name" value="PROKAR_LIPOPROTEIN"/>
    <property type="match status" value="1"/>
</dbReference>
<proteinExistence type="predicted"/>
<evidence type="ECO:0000313" key="3">
    <source>
        <dbReference type="Proteomes" id="UP000317778"/>
    </source>
</evidence>